<evidence type="ECO:0000313" key="3">
    <source>
        <dbReference type="Proteomes" id="UP000316256"/>
    </source>
</evidence>
<comment type="caution">
    <text evidence="2">The sequence shown here is derived from an EMBL/GenBank/DDBJ whole genome shotgun (WGS) entry which is preliminary data.</text>
</comment>
<dbReference type="EMBL" id="VIGH01000009">
    <property type="protein sequence ID" value="TQF65897.1"/>
    <property type="molecule type" value="Genomic_DNA"/>
</dbReference>
<protein>
    <submittedName>
        <fullName evidence="2">Uncharacterized protein</fullName>
    </submittedName>
</protein>
<feature type="region of interest" description="Disordered" evidence="1">
    <location>
        <begin position="32"/>
        <end position="69"/>
    </location>
</feature>
<dbReference type="RefSeq" id="WP_142102025.1">
    <property type="nucleotide sequence ID" value="NZ_VIGH01000009.1"/>
</dbReference>
<gene>
    <name evidence="2" type="ORF">FK531_18585</name>
</gene>
<organism evidence="2 3">
    <name type="scientific">Rhodococcus spelaei</name>
    <dbReference type="NCBI Taxonomy" id="2546320"/>
    <lineage>
        <taxon>Bacteria</taxon>
        <taxon>Bacillati</taxon>
        <taxon>Actinomycetota</taxon>
        <taxon>Actinomycetes</taxon>
        <taxon>Mycobacteriales</taxon>
        <taxon>Nocardiaceae</taxon>
        <taxon>Rhodococcus</taxon>
    </lineage>
</organism>
<evidence type="ECO:0000313" key="2">
    <source>
        <dbReference type="EMBL" id="TQF65897.1"/>
    </source>
</evidence>
<sequence>MSVAATADALRDELRVAVERAEIRIAQARLAAQRRSDELSTRAREDGSGPPVLGSDEAAWDYPADSWLV</sequence>
<feature type="compositionally biased region" description="Basic and acidic residues" evidence="1">
    <location>
        <begin position="34"/>
        <end position="47"/>
    </location>
</feature>
<dbReference type="AlphaFoldDB" id="A0A541B0P5"/>
<dbReference type="Proteomes" id="UP000316256">
    <property type="component" value="Unassembled WGS sequence"/>
</dbReference>
<keyword evidence="3" id="KW-1185">Reference proteome</keyword>
<proteinExistence type="predicted"/>
<accession>A0A541B0P5</accession>
<reference evidence="2 3" key="1">
    <citation type="submission" date="2019-06" db="EMBL/GenBank/DDBJ databases">
        <title>Rhodococcus spaelei sp. nov., isolated from a cave.</title>
        <authorList>
            <person name="Lee S.D."/>
        </authorList>
    </citation>
    <scope>NUCLEOTIDE SEQUENCE [LARGE SCALE GENOMIC DNA]</scope>
    <source>
        <strain evidence="2 3">C9-5</strain>
    </source>
</reference>
<evidence type="ECO:0000256" key="1">
    <source>
        <dbReference type="SAM" id="MobiDB-lite"/>
    </source>
</evidence>
<name>A0A541B0P5_9NOCA</name>